<dbReference type="Pfam" id="PF02544">
    <property type="entry name" value="Steroid_dh"/>
    <property type="match status" value="1"/>
</dbReference>
<dbReference type="GO" id="GO:0006488">
    <property type="term" value="P:dolichol-linked oligosaccharide biosynthetic process"/>
    <property type="evidence" value="ECO:0007669"/>
    <property type="project" value="InterPro"/>
</dbReference>
<proteinExistence type="predicted"/>
<reference evidence="9" key="1">
    <citation type="journal article" date="2013" name="Science">
        <title>The Amborella genome and the evolution of flowering plants.</title>
        <authorList>
            <consortium name="Amborella Genome Project"/>
        </authorList>
    </citation>
    <scope>NUCLEOTIDE SEQUENCE [LARGE SCALE GENOMIC DNA]</scope>
</reference>
<feature type="domain" description="3-oxo-5-alpha-steroid 4-dehydrogenase C-terminal" evidence="7">
    <location>
        <begin position="234"/>
        <end position="358"/>
    </location>
</feature>
<dbReference type="GO" id="GO:0005783">
    <property type="term" value="C:endoplasmic reticulum"/>
    <property type="evidence" value="ECO:0000318"/>
    <property type="project" value="GO_Central"/>
</dbReference>
<keyword evidence="9" id="KW-1185">Reference proteome</keyword>
<feature type="transmembrane region" description="Helical" evidence="6">
    <location>
        <begin position="81"/>
        <end position="104"/>
    </location>
</feature>
<dbReference type="PANTHER" id="PTHR14624">
    <property type="entry name" value="DFG10 PROTEIN"/>
    <property type="match status" value="1"/>
</dbReference>
<dbReference type="Proteomes" id="UP000017836">
    <property type="component" value="Unassembled WGS sequence"/>
</dbReference>
<dbReference type="KEGG" id="atr:18444657"/>
<feature type="transmembrane region" description="Helical" evidence="6">
    <location>
        <begin position="316"/>
        <end position="334"/>
    </location>
</feature>
<sequence length="359" mass="41570">MAFYNIREILSTVIFSFSVEEWSWLLVMVLRAAWIAGTLPILLSFIPFSSFVRIRNVVLGFAKRGKLLQSSSQRFTVPQNFFLHFYLVAVVWTAALLVCTWSYAHDMTVSMASEALHFSTVASHLTGGSHIFSFDKSRSSHPELSYQIWTVVFLLLMMEAQVLRRFYESLYVFNYSSSARMRILGYLTGLFFYIAAPLSLCISYAPEVIRYVTQQAANYIVKGRTYMPDVKIDWLEYIKPFVHLGLFQWIGAGIFIWGWTRQFRCHTILGSLRTQSEDDEYKIPHGDWFEFVSCAHYLAEIILYAGILIASGGLDLTIWLVFIFVVSNLTLAALETHNWYLRKFDDYPRTRYAIIPRIV</sequence>
<dbReference type="OMA" id="RFYETNF"/>
<feature type="transmembrane region" description="Helical" evidence="6">
    <location>
        <begin position="241"/>
        <end position="259"/>
    </location>
</feature>
<protein>
    <recommendedName>
        <fullName evidence="7">3-oxo-5-alpha-steroid 4-dehydrogenase C-terminal domain-containing protein</fullName>
    </recommendedName>
</protein>
<dbReference type="PANTHER" id="PTHR14624:SF0">
    <property type="entry name" value="POLYPRENOL REDUCTASE"/>
    <property type="match status" value="1"/>
</dbReference>
<feature type="transmembrane region" description="Helical" evidence="6">
    <location>
        <begin position="22"/>
        <end position="46"/>
    </location>
</feature>
<dbReference type="PROSITE" id="PS50244">
    <property type="entry name" value="S5A_REDUCTASE"/>
    <property type="match status" value="1"/>
</dbReference>
<comment type="subcellular location">
    <subcellularLocation>
        <location evidence="1">Endomembrane system</location>
        <topology evidence="1">Multi-pass membrane protein</topology>
    </subcellularLocation>
</comment>
<dbReference type="Gramene" id="ERN16317">
    <property type="protein sequence ID" value="ERN16317"/>
    <property type="gene ID" value="AMTR_s00182p00010830"/>
</dbReference>
<dbReference type="AlphaFoldDB" id="U5D4G6"/>
<dbReference type="InterPro" id="IPR001104">
    <property type="entry name" value="3-oxo-5_a-steroid_4-DH_C"/>
</dbReference>
<keyword evidence="4 6" id="KW-1133">Transmembrane helix</keyword>
<dbReference type="HOGENOM" id="CLU_044409_1_0_1"/>
<dbReference type="InterPro" id="IPR039698">
    <property type="entry name" value="Dfg10/SRD5A3"/>
</dbReference>
<comment type="pathway">
    <text evidence="2">Protein modification; protein glycosylation.</text>
</comment>
<keyword evidence="5 6" id="KW-0472">Membrane</keyword>
<evidence type="ECO:0000256" key="1">
    <source>
        <dbReference type="ARBA" id="ARBA00004127"/>
    </source>
</evidence>
<feature type="transmembrane region" description="Helical" evidence="6">
    <location>
        <begin position="183"/>
        <end position="205"/>
    </location>
</feature>
<keyword evidence="3 6" id="KW-0812">Transmembrane</keyword>
<evidence type="ECO:0000256" key="3">
    <source>
        <dbReference type="ARBA" id="ARBA00022692"/>
    </source>
</evidence>
<evidence type="ECO:0000256" key="2">
    <source>
        <dbReference type="ARBA" id="ARBA00004922"/>
    </source>
</evidence>
<feature type="transmembrane region" description="Helical" evidence="6">
    <location>
        <begin position="144"/>
        <end position="163"/>
    </location>
</feature>
<feature type="transmembrane region" description="Helical" evidence="6">
    <location>
        <begin position="288"/>
        <end position="310"/>
    </location>
</feature>
<evidence type="ECO:0000313" key="8">
    <source>
        <dbReference type="EMBL" id="ERN16317.1"/>
    </source>
</evidence>
<gene>
    <name evidence="8" type="ORF">AMTR_s00182p00010830</name>
</gene>
<dbReference type="GO" id="GO:0102389">
    <property type="term" value="F:polyprenol reductase activity"/>
    <property type="evidence" value="ECO:0000318"/>
    <property type="project" value="GO_Central"/>
</dbReference>
<dbReference type="STRING" id="13333.U5D4G6"/>
<dbReference type="OrthoDB" id="541710at2759"/>
<dbReference type="UniPathway" id="UPA00378"/>
<evidence type="ECO:0000256" key="5">
    <source>
        <dbReference type="ARBA" id="ARBA00023136"/>
    </source>
</evidence>
<evidence type="ECO:0000259" key="7">
    <source>
        <dbReference type="Pfam" id="PF02544"/>
    </source>
</evidence>
<dbReference type="eggNOG" id="KOG1640">
    <property type="taxonomic scope" value="Eukaryota"/>
</dbReference>
<evidence type="ECO:0000313" key="9">
    <source>
        <dbReference type="Proteomes" id="UP000017836"/>
    </source>
</evidence>
<dbReference type="GO" id="GO:0006629">
    <property type="term" value="P:lipid metabolic process"/>
    <property type="evidence" value="ECO:0007669"/>
    <property type="project" value="InterPro"/>
</dbReference>
<evidence type="ECO:0000256" key="6">
    <source>
        <dbReference type="SAM" id="Phobius"/>
    </source>
</evidence>
<evidence type="ECO:0000256" key="4">
    <source>
        <dbReference type="ARBA" id="ARBA00022989"/>
    </source>
</evidence>
<name>U5D4G6_AMBTC</name>
<accession>U5D4G6</accession>
<organism evidence="8 9">
    <name type="scientific">Amborella trichopoda</name>
    <dbReference type="NCBI Taxonomy" id="13333"/>
    <lineage>
        <taxon>Eukaryota</taxon>
        <taxon>Viridiplantae</taxon>
        <taxon>Streptophyta</taxon>
        <taxon>Embryophyta</taxon>
        <taxon>Tracheophyta</taxon>
        <taxon>Spermatophyta</taxon>
        <taxon>Magnoliopsida</taxon>
        <taxon>Amborellales</taxon>
        <taxon>Amborellaceae</taxon>
        <taxon>Amborella</taxon>
    </lineage>
</organism>
<dbReference type="EMBL" id="KI392466">
    <property type="protein sequence ID" value="ERN16317.1"/>
    <property type="molecule type" value="Genomic_DNA"/>
</dbReference>